<accession>A0A1F6BZ03</accession>
<dbReference type="InterPro" id="IPR003789">
    <property type="entry name" value="Asn/Gln_tRNA_amidoTrase-B-like"/>
</dbReference>
<name>A0A1F6BZ03_9BACT</name>
<proteinExistence type="predicted"/>
<dbReference type="InterPro" id="IPR042184">
    <property type="entry name" value="YqeY/Aim41_N"/>
</dbReference>
<organism evidence="1 2">
    <name type="scientific">Candidatus Jorgensenbacteria bacterium RIFCSPLOWO2_01_FULL_45_25b</name>
    <dbReference type="NCBI Taxonomy" id="1798471"/>
    <lineage>
        <taxon>Bacteria</taxon>
        <taxon>Candidatus Joergenseniibacteriota</taxon>
    </lineage>
</organism>
<evidence type="ECO:0000313" key="1">
    <source>
        <dbReference type="EMBL" id="OGG42140.1"/>
    </source>
</evidence>
<dbReference type="PANTHER" id="PTHR28055:SF1">
    <property type="entry name" value="ALTERED INHERITANCE OF MITOCHONDRIA PROTEIN 41, MITOCHONDRIAL"/>
    <property type="match status" value="1"/>
</dbReference>
<dbReference type="Gene3D" id="1.10.10.410">
    <property type="match status" value="1"/>
</dbReference>
<evidence type="ECO:0008006" key="3">
    <source>
        <dbReference type="Google" id="ProtNLM"/>
    </source>
</evidence>
<dbReference type="AlphaFoldDB" id="A0A1F6BZ03"/>
<dbReference type="PANTHER" id="PTHR28055">
    <property type="entry name" value="ALTERED INHERITANCE OF MITOCHONDRIA PROTEIN 41, MITOCHONDRIAL"/>
    <property type="match status" value="1"/>
</dbReference>
<dbReference type="InterPro" id="IPR019004">
    <property type="entry name" value="YqeY/Aim41"/>
</dbReference>
<dbReference type="Pfam" id="PF09424">
    <property type="entry name" value="YqeY"/>
    <property type="match status" value="1"/>
</dbReference>
<comment type="caution">
    <text evidence="1">The sequence shown here is derived from an EMBL/GenBank/DDBJ whole genome shotgun (WGS) entry which is preliminary data.</text>
</comment>
<dbReference type="EMBL" id="MFKK01000004">
    <property type="protein sequence ID" value="OGG42140.1"/>
    <property type="molecule type" value="Genomic_DNA"/>
</dbReference>
<dbReference type="InterPro" id="IPR023168">
    <property type="entry name" value="GatB_Yqey_C_2"/>
</dbReference>
<evidence type="ECO:0000313" key="2">
    <source>
        <dbReference type="Proteomes" id="UP000176996"/>
    </source>
</evidence>
<dbReference type="SUPFAM" id="SSF89095">
    <property type="entry name" value="GatB/YqeY motif"/>
    <property type="match status" value="1"/>
</dbReference>
<dbReference type="GO" id="GO:0016884">
    <property type="term" value="F:carbon-nitrogen ligase activity, with glutamine as amido-N-donor"/>
    <property type="evidence" value="ECO:0007669"/>
    <property type="project" value="InterPro"/>
</dbReference>
<sequence>MSLKIKLLEDLKESQKKKEGAKVDTLRLFLSCVQNYEIEKRGRGEGGELSSEEVEQVLKKEIKKRKEAILLYRKGEREDLAKKEEEELRILEAYAPPEMERGEIEKLVEKAIEIIRPESPKDFGKVMSEVMKMAEGRADGKLVSELLKEKLK</sequence>
<dbReference type="Gene3D" id="1.10.1510.10">
    <property type="entry name" value="Uncharacterised protein YqeY/AIM41 PF09424, N-terminal domain"/>
    <property type="match status" value="1"/>
</dbReference>
<reference evidence="1 2" key="1">
    <citation type="journal article" date="2016" name="Nat. Commun.">
        <title>Thousands of microbial genomes shed light on interconnected biogeochemical processes in an aquifer system.</title>
        <authorList>
            <person name="Anantharaman K."/>
            <person name="Brown C.T."/>
            <person name="Hug L.A."/>
            <person name="Sharon I."/>
            <person name="Castelle C.J."/>
            <person name="Probst A.J."/>
            <person name="Thomas B.C."/>
            <person name="Singh A."/>
            <person name="Wilkins M.J."/>
            <person name="Karaoz U."/>
            <person name="Brodie E.L."/>
            <person name="Williams K.H."/>
            <person name="Hubbard S.S."/>
            <person name="Banfield J.F."/>
        </authorList>
    </citation>
    <scope>NUCLEOTIDE SEQUENCE [LARGE SCALE GENOMIC DNA]</scope>
</reference>
<protein>
    <recommendedName>
        <fullName evidence="3">Glutamyl-tRNA amidotransferase</fullName>
    </recommendedName>
</protein>
<dbReference type="Proteomes" id="UP000176996">
    <property type="component" value="Unassembled WGS sequence"/>
</dbReference>
<gene>
    <name evidence="1" type="ORF">A3A21_02015</name>
</gene>
<dbReference type="STRING" id="1798471.A3A21_02015"/>